<dbReference type="AlphaFoldDB" id="A0AAU9NW14"/>
<comment type="caution">
    <text evidence="1">The sequence shown here is derived from an EMBL/GenBank/DDBJ whole genome shotgun (WGS) entry which is preliminary data.</text>
</comment>
<reference evidence="1 2" key="1">
    <citation type="submission" date="2022-01" db="EMBL/GenBank/DDBJ databases">
        <authorList>
            <person name="Xiong W."/>
            <person name="Schranz E."/>
        </authorList>
    </citation>
    <scope>NUCLEOTIDE SEQUENCE [LARGE SCALE GENOMIC DNA]</scope>
</reference>
<evidence type="ECO:0000313" key="2">
    <source>
        <dbReference type="Proteomes" id="UP001157418"/>
    </source>
</evidence>
<protein>
    <submittedName>
        <fullName evidence="1">Uncharacterized protein</fullName>
    </submittedName>
</protein>
<organism evidence="1 2">
    <name type="scientific">Lactuca virosa</name>
    <dbReference type="NCBI Taxonomy" id="75947"/>
    <lineage>
        <taxon>Eukaryota</taxon>
        <taxon>Viridiplantae</taxon>
        <taxon>Streptophyta</taxon>
        <taxon>Embryophyta</taxon>
        <taxon>Tracheophyta</taxon>
        <taxon>Spermatophyta</taxon>
        <taxon>Magnoliopsida</taxon>
        <taxon>eudicotyledons</taxon>
        <taxon>Gunneridae</taxon>
        <taxon>Pentapetalae</taxon>
        <taxon>asterids</taxon>
        <taxon>campanulids</taxon>
        <taxon>Asterales</taxon>
        <taxon>Asteraceae</taxon>
        <taxon>Cichorioideae</taxon>
        <taxon>Cichorieae</taxon>
        <taxon>Lactucinae</taxon>
        <taxon>Lactuca</taxon>
    </lineage>
</organism>
<sequence>MFEPDVHHGLNQVDYMWRRDFIFVKDSRYKPSKCPKSSRSTRPREFSFSSYSLPLFAVLQISLIEEEFSVSQSC</sequence>
<keyword evidence="2" id="KW-1185">Reference proteome</keyword>
<evidence type="ECO:0000313" key="1">
    <source>
        <dbReference type="EMBL" id="CAH1441966.1"/>
    </source>
</evidence>
<dbReference type="EMBL" id="CAKMRJ010005412">
    <property type="protein sequence ID" value="CAH1441966.1"/>
    <property type="molecule type" value="Genomic_DNA"/>
</dbReference>
<name>A0AAU9NW14_9ASTR</name>
<dbReference type="Proteomes" id="UP001157418">
    <property type="component" value="Unassembled WGS sequence"/>
</dbReference>
<gene>
    <name evidence="1" type="ORF">LVIROSA_LOCUS27991</name>
</gene>
<proteinExistence type="predicted"/>
<accession>A0AAU9NW14</accession>